<dbReference type="PANTHER" id="PTHR42305:SF1">
    <property type="entry name" value="MEMBRANE PROTEIN RV1733C-RELATED"/>
    <property type="match status" value="1"/>
</dbReference>
<dbReference type="PANTHER" id="PTHR42305">
    <property type="entry name" value="MEMBRANE PROTEIN RV1733C-RELATED"/>
    <property type="match status" value="1"/>
</dbReference>
<accession>A0ABU2NW58</accession>
<dbReference type="InterPro" id="IPR039708">
    <property type="entry name" value="MT1774/Rv1733c-like"/>
</dbReference>
<comment type="caution">
    <text evidence="2">The sequence shown here is derived from an EMBL/GenBank/DDBJ whole genome shotgun (WGS) entry which is preliminary data.</text>
</comment>
<name>A0ABU2NW58_9ACTN</name>
<evidence type="ECO:0000313" key="3">
    <source>
        <dbReference type="Proteomes" id="UP001183414"/>
    </source>
</evidence>
<proteinExistence type="predicted"/>
<evidence type="ECO:0000313" key="2">
    <source>
        <dbReference type="EMBL" id="MDT0381223.1"/>
    </source>
</evidence>
<dbReference type="EMBL" id="JAVREQ010000020">
    <property type="protein sequence ID" value="MDT0381223.1"/>
    <property type="molecule type" value="Genomic_DNA"/>
</dbReference>
<keyword evidence="3" id="KW-1185">Reference proteome</keyword>
<gene>
    <name evidence="2" type="ORF">RM572_20915</name>
</gene>
<organism evidence="2 3">
    <name type="scientific">Streptomyces hazeniae</name>
    <dbReference type="NCBI Taxonomy" id="3075538"/>
    <lineage>
        <taxon>Bacteria</taxon>
        <taxon>Bacillati</taxon>
        <taxon>Actinomycetota</taxon>
        <taxon>Actinomycetes</taxon>
        <taxon>Kitasatosporales</taxon>
        <taxon>Streptomycetaceae</taxon>
        <taxon>Streptomyces</taxon>
    </lineage>
</organism>
<feature type="region of interest" description="Disordered" evidence="1">
    <location>
        <begin position="67"/>
        <end position="94"/>
    </location>
</feature>
<sequence length="200" mass="21193">MRSIAGLWTWRRSPLCRRSDLAEAWLALCGLALLLLGVPLAGVAAGTAAYGELAALVRQEHAQRHAVWATAKQPVDRPPTAPGEADDDEGPQSHPVLAFWKGPDGVTHTGTVHAARPMDPGERFRVWTDAEGSLTPPPLAHGTAAAYAVATGLVAGALTGAAVEAGRRAAMARLLRRRYAAWEDEWARIGPDWGRAGSNS</sequence>
<dbReference type="Proteomes" id="UP001183414">
    <property type="component" value="Unassembled WGS sequence"/>
</dbReference>
<evidence type="ECO:0000256" key="1">
    <source>
        <dbReference type="SAM" id="MobiDB-lite"/>
    </source>
</evidence>
<dbReference type="RefSeq" id="WP_311674901.1">
    <property type="nucleotide sequence ID" value="NZ_JAVREQ010000020.1"/>
</dbReference>
<protein>
    <submittedName>
        <fullName evidence="2">Uncharacterized protein</fullName>
    </submittedName>
</protein>
<reference evidence="3" key="1">
    <citation type="submission" date="2023-07" db="EMBL/GenBank/DDBJ databases">
        <title>30 novel species of actinomycetes from the DSMZ collection.</title>
        <authorList>
            <person name="Nouioui I."/>
        </authorList>
    </citation>
    <scope>NUCLEOTIDE SEQUENCE [LARGE SCALE GENOMIC DNA]</scope>
    <source>
        <strain evidence="3">DSM 42041</strain>
    </source>
</reference>